<organism evidence="3 4">
    <name type="scientific">Dichotomopilus funicola</name>
    <dbReference type="NCBI Taxonomy" id="1934379"/>
    <lineage>
        <taxon>Eukaryota</taxon>
        <taxon>Fungi</taxon>
        <taxon>Dikarya</taxon>
        <taxon>Ascomycota</taxon>
        <taxon>Pezizomycotina</taxon>
        <taxon>Sordariomycetes</taxon>
        <taxon>Sordariomycetidae</taxon>
        <taxon>Sordariales</taxon>
        <taxon>Chaetomiaceae</taxon>
        <taxon>Dichotomopilus</taxon>
    </lineage>
</organism>
<evidence type="ECO:0000313" key="4">
    <source>
        <dbReference type="Proteomes" id="UP001302676"/>
    </source>
</evidence>
<proteinExistence type="predicted"/>
<dbReference type="Pfam" id="PF04548">
    <property type="entry name" value="AIG1"/>
    <property type="match status" value="1"/>
</dbReference>
<feature type="domain" description="AIG1-type G" evidence="2">
    <location>
        <begin position="1"/>
        <end position="96"/>
    </location>
</feature>
<reference evidence="3" key="1">
    <citation type="journal article" date="2023" name="Mol. Phylogenet. Evol.">
        <title>Genome-scale phylogeny and comparative genomics of the fungal order Sordariales.</title>
        <authorList>
            <person name="Hensen N."/>
            <person name="Bonometti L."/>
            <person name="Westerberg I."/>
            <person name="Brannstrom I.O."/>
            <person name="Guillou S."/>
            <person name="Cros-Aarteil S."/>
            <person name="Calhoun S."/>
            <person name="Haridas S."/>
            <person name="Kuo A."/>
            <person name="Mondo S."/>
            <person name="Pangilinan J."/>
            <person name="Riley R."/>
            <person name="LaButti K."/>
            <person name="Andreopoulos B."/>
            <person name="Lipzen A."/>
            <person name="Chen C."/>
            <person name="Yan M."/>
            <person name="Daum C."/>
            <person name="Ng V."/>
            <person name="Clum A."/>
            <person name="Steindorff A."/>
            <person name="Ohm R.A."/>
            <person name="Martin F."/>
            <person name="Silar P."/>
            <person name="Natvig D.O."/>
            <person name="Lalanne C."/>
            <person name="Gautier V."/>
            <person name="Ament-Velasquez S.L."/>
            <person name="Kruys A."/>
            <person name="Hutchinson M.I."/>
            <person name="Powell A.J."/>
            <person name="Barry K."/>
            <person name="Miller A.N."/>
            <person name="Grigoriev I.V."/>
            <person name="Debuchy R."/>
            <person name="Gladieux P."/>
            <person name="Hiltunen Thoren M."/>
            <person name="Johannesson H."/>
        </authorList>
    </citation>
    <scope>NUCLEOTIDE SEQUENCE</scope>
    <source>
        <strain evidence="3">CBS 141.50</strain>
    </source>
</reference>
<comment type="caution">
    <text evidence="3">The sequence shown here is derived from an EMBL/GenBank/DDBJ whole genome shotgun (WGS) entry which is preliminary data.</text>
</comment>
<gene>
    <name evidence="3" type="ORF">C8A04DRAFT_31522</name>
</gene>
<dbReference type="AlphaFoldDB" id="A0AAN6ZIY9"/>
<dbReference type="Gene3D" id="3.40.50.300">
    <property type="entry name" value="P-loop containing nucleotide triphosphate hydrolases"/>
    <property type="match status" value="1"/>
</dbReference>
<sequence>MGMTGSGKTTFVSSLTGHGRDEVEIGHSLTSQTIHATQYTATDRNGRRVRVVDTPGFGDTTRSDAEILNEIANHLTTSYTNGERLLGIIFLQRITDVRLSHSAIRSFHILQRLVGPANYGCVMLATTMWSNTAFMGGGFPSAVKRQKQLQGYWDDLFDRKSRVVRHHNTAESAWEILEMLRAVSHNEGNVKLKIQSEMVDDGLGLGQTWAGRYLQEEGVRDVVLSAKELQPTKDLGRDTRIYAIDRQAVEEIL</sequence>
<evidence type="ECO:0000259" key="2">
    <source>
        <dbReference type="Pfam" id="PF04548"/>
    </source>
</evidence>
<dbReference type="CDD" id="cd00882">
    <property type="entry name" value="Ras_like_GTPase"/>
    <property type="match status" value="1"/>
</dbReference>
<dbReference type="Proteomes" id="UP001302676">
    <property type="component" value="Unassembled WGS sequence"/>
</dbReference>
<accession>A0AAN6ZIY9</accession>
<dbReference type="GO" id="GO:0005525">
    <property type="term" value="F:GTP binding"/>
    <property type="evidence" value="ECO:0007669"/>
    <property type="project" value="InterPro"/>
</dbReference>
<dbReference type="EMBL" id="MU853620">
    <property type="protein sequence ID" value="KAK4140975.1"/>
    <property type="molecule type" value="Genomic_DNA"/>
</dbReference>
<protein>
    <recommendedName>
        <fullName evidence="2">AIG1-type G domain-containing protein</fullName>
    </recommendedName>
</protein>
<dbReference type="SUPFAM" id="SSF52540">
    <property type="entry name" value="P-loop containing nucleoside triphosphate hydrolases"/>
    <property type="match status" value="1"/>
</dbReference>
<name>A0AAN6ZIY9_9PEZI</name>
<dbReference type="GeneID" id="87818391"/>
<evidence type="ECO:0000313" key="3">
    <source>
        <dbReference type="EMBL" id="KAK4140975.1"/>
    </source>
</evidence>
<keyword evidence="1" id="KW-0547">Nucleotide-binding</keyword>
<reference evidence="3" key="2">
    <citation type="submission" date="2023-05" db="EMBL/GenBank/DDBJ databases">
        <authorList>
            <consortium name="Lawrence Berkeley National Laboratory"/>
            <person name="Steindorff A."/>
            <person name="Hensen N."/>
            <person name="Bonometti L."/>
            <person name="Westerberg I."/>
            <person name="Brannstrom I.O."/>
            <person name="Guillou S."/>
            <person name="Cros-Aarteil S."/>
            <person name="Calhoun S."/>
            <person name="Haridas S."/>
            <person name="Kuo A."/>
            <person name="Mondo S."/>
            <person name="Pangilinan J."/>
            <person name="Riley R."/>
            <person name="Labutti K."/>
            <person name="Andreopoulos B."/>
            <person name="Lipzen A."/>
            <person name="Chen C."/>
            <person name="Yanf M."/>
            <person name="Daum C."/>
            <person name="Ng V."/>
            <person name="Clum A."/>
            <person name="Ohm R."/>
            <person name="Martin F."/>
            <person name="Silar P."/>
            <person name="Natvig D."/>
            <person name="Lalanne C."/>
            <person name="Gautier V."/>
            <person name="Ament-Velasquez S.L."/>
            <person name="Kruys A."/>
            <person name="Hutchinson M.I."/>
            <person name="Powell A.J."/>
            <person name="Barry K."/>
            <person name="Miller A.N."/>
            <person name="Grigoriev I.V."/>
            <person name="Debuchy R."/>
            <person name="Gladieux P."/>
            <person name="Thoren M.H."/>
            <person name="Johannesson H."/>
        </authorList>
    </citation>
    <scope>NUCLEOTIDE SEQUENCE</scope>
    <source>
        <strain evidence="3">CBS 141.50</strain>
    </source>
</reference>
<keyword evidence="4" id="KW-1185">Reference proteome</keyword>
<dbReference type="RefSeq" id="XP_062634346.1">
    <property type="nucleotide sequence ID" value="XM_062781778.1"/>
</dbReference>
<dbReference type="InterPro" id="IPR027417">
    <property type="entry name" value="P-loop_NTPase"/>
</dbReference>
<dbReference type="InterPro" id="IPR006703">
    <property type="entry name" value="G_AIG1"/>
</dbReference>
<evidence type="ECO:0000256" key="1">
    <source>
        <dbReference type="ARBA" id="ARBA00022741"/>
    </source>
</evidence>